<keyword evidence="2" id="KW-1185">Reference proteome</keyword>
<comment type="caution">
    <text evidence="1">The sequence shown here is derived from an EMBL/GenBank/DDBJ whole genome shotgun (WGS) entry which is preliminary data.</text>
</comment>
<proteinExistence type="predicted"/>
<accession>A0ACC2WYB3</accession>
<sequence>MKAFPLCHPSVHPGDPQDMSHIEWLERPLGDDQGAIYVFSGLYGVKDGMVKGQLLRQVKAKGKVEEVKVEGDLTQVVFPDPTIRSLGQVDNLQDVEQCKAGFIYWDATCGKEQTHGYGES</sequence>
<evidence type="ECO:0000313" key="2">
    <source>
        <dbReference type="Proteomes" id="UP001234202"/>
    </source>
</evidence>
<evidence type="ECO:0000313" key="1">
    <source>
        <dbReference type="EMBL" id="KAJ9116785.1"/>
    </source>
</evidence>
<dbReference type="Proteomes" id="UP001234202">
    <property type="component" value="Unassembled WGS sequence"/>
</dbReference>
<name>A0ACC2WYB3_9TREE</name>
<gene>
    <name evidence="1" type="ORF">QFC24_006679</name>
</gene>
<organism evidence="1 2">
    <name type="scientific">Naganishia onofrii</name>
    <dbReference type="NCBI Taxonomy" id="1851511"/>
    <lineage>
        <taxon>Eukaryota</taxon>
        <taxon>Fungi</taxon>
        <taxon>Dikarya</taxon>
        <taxon>Basidiomycota</taxon>
        <taxon>Agaricomycotina</taxon>
        <taxon>Tremellomycetes</taxon>
        <taxon>Filobasidiales</taxon>
        <taxon>Filobasidiaceae</taxon>
        <taxon>Naganishia</taxon>
    </lineage>
</organism>
<protein>
    <submittedName>
        <fullName evidence="1">Uncharacterized protein</fullName>
    </submittedName>
</protein>
<dbReference type="EMBL" id="JASBWV010000035">
    <property type="protein sequence ID" value="KAJ9116785.1"/>
    <property type="molecule type" value="Genomic_DNA"/>
</dbReference>
<reference evidence="1" key="1">
    <citation type="submission" date="2023-04" db="EMBL/GenBank/DDBJ databases">
        <title>Draft Genome sequencing of Naganishia species isolated from polar environments using Oxford Nanopore Technology.</title>
        <authorList>
            <person name="Leo P."/>
            <person name="Venkateswaran K."/>
        </authorList>
    </citation>
    <scope>NUCLEOTIDE SEQUENCE</scope>
    <source>
        <strain evidence="1">DBVPG 5303</strain>
    </source>
</reference>